<keyword evidence="3" id="KW-1185">Reference proteome</keyword>
<dbReference type="RefSeq" id="XP_040635962.1">
    <property type="nucleotide sequence ID" value="XM_040782767.1"/>
</dbReference>
<dbReference type="Pfam" id="PF12311">
    <property type="entry name" value="DUF3632"/>
    <property type="match status" value="1"/>
</dbReference>
<dbReference type="OrthoDB" id="3350591at2759"/>
<evidence type="ECO:0000313" key="2">
    <source>
        <dbReference type="EMBL" id="EYE92274.1"/>
    </source>
</evidence>
<feature type="region of interest" description="Disordered" evidence="1">
    <location>
        <begin position="69"/>
        <end position="93"/>
    </location>
</feature>
<name>A0A017S6M2_ASPRC</name>
<dbReference type="STRING" id="1388766.A0A017S6M2"/>
<dbReference type="InterPro" id="IPR022085">
    <property type="entry name" value="OpdG"/>
</dbReference>
<accession>A0A017S6M2</accession>
<dbReference type="AlphaFoldDB" id="A0A017S6M2"/>
<organism evidence="2 3">
    <name type="scientific">Aspergillus ruber (strain CBS 135680)</name>
    <dbReference type="NCBI Taxonomy" id="1388766"/>
    <lineage>
        <taxon>Eukaryota</taxon>
        <taxon>Fungi</taxon>
        <taxon>Dikarya</taxon>
        <taxon>Ascomycota</taxon>
        <taxon>Pezizomycotina</taxon>
        <taxon>Eurotiomycetes</taxon>
        <taxon>Eurotiomycetidae</taxon>
        <taxon>Eurotiales</taxon>
        <taxon>Aspergillaceae</taxon>
        <taxon>Aspergillus</taxon>
        <taxon>Aspergillus subgen. Aspergillus</taxon>
    </lineage>
</organism>
<evidence type="ECO:0000256" key="1">
    <source>
        <dbReference type="SAM" id="MobiDB-lite"/>
    </source>
</evidence>
<feature type="compositionally biased region" description="Basic and acidic residues" evidence="1">
    <location>
        <begin position="69"/>
        <end position="81"/>
    </location>
</feature>
<reference evidence="3" key="1">
    <citation type="journal article" date="2014" name="Nat. Commun.">
        <title>Genomic adaptations of the halophilic Dead Sea filamentous fungus Eurotium rubrum.</title>
        <authorList>
            <person name="Kis-Papo T."/>
            <person name="Weig A.R."/>
            <person name="Riley R."/>
            <person name="Persoh D."/>
            <person name="Salamov A."/>
            <person name="Sun H."/>
            <person name="Lipzen A."/>
            <person name="Wasser S.P."/>
            <person name="Rambold G."/>
            <person name="Grigoriev I.V."/>
            <person name="Nevo E."/>
        </authorList>
    </citation>
    <scope>NUCLEOTIDE SEQUENCE [LARGE SCALE GENOMIC DNA]</scope>
    <source>
        <strain evidence="3">CBS 135680</strain>
    </source>
</reference>
<dbReference type="EMBL" id="KK088438">
    <property type="protein sequence ID" value="EYE92274.1"/>
    <property type="molecule type" value="Genomic_DNA"/>
</dbReference>
<gene>
    <name evidence="2" type="ORF">EURHEDRAFT_415699</name>
</gene>
<dbReference type="Proteomes" id="UP000019804">
    <property type="component" value="Unassembled WGS sequence"/>
</dbReference>
<evidence type="ECO:0000313" key="3">
    <source>
        <dbReference type="Proteomes" id="UP000019804"/>
    </source>
</evidence>
<dbReference type="GeneID" id="63697891"/>
<dbReference type="HOGENOM" id="CLU_050893_0_0_1"/>
<sequence length="318" mass="37234">MSTLLTNPDYSGEFEDKPLPLNLYDEYDDEEDLWIKPRLENLVNGTLTPKQLAIDLDAMITEDTNRKYDELMKRPDPRNLTEEEEENESSIAPHPRSHISLLFSVIVQLCTAFPAYHPGQTHIVEFLFALQSLSRHEVYTGLPPKDPSEPYQTVTLWPLEEDGGDWQMFSYHFKEAMKVWLAPYRLRNLNAAMARLAALKLCDCDRYSALLYIMPSNNEYLDLDERPIDGPNRLGNNLIAAAQWILPLKEGHFTYQECKKFEGEPEWPHIWCMVHWREWKRQFAFVAGDERFAAKYREVAERSYCQMLVYEEEDSKGQ</sequence>
<proteinExistence type="predicted"/>
<protein>
    <submittedName>
        <fullName evidence="2">Uncharacterized protein</fullName>
    </submittedName>
</protein>